<keyword evidence="2" id="KW-0479">Metal-binding</keyword>
<dbReference type="KEGG" id="orz:FNH13_10220"/>
<feature type="domain" description="Metallo-beta-lactamase" evidence="5">
    <location>
        <begin position="12"/>
        <end position="210"/>
    </location>
</feature>
<evidence type="ECO:0000256" key="1">
    <source>
        <dbReference type="ARBA" id="ARBA00001947"/>
    </source>
</evidence>
<evidence type="ECO:0000256" key="2">
    <source>
        <dbReference type="ARBA" id="ARBA00022723"/>
    </source>
</evidence>
<reference evidence="6 7" key="1">
    <citation type="submission" date="2019-07" db="EMBL/GenBank/DDBJ databases">
        <title>complete genome sequencing of Ornithinimicrobium sp. H23M54.</title>
        <authorList>
            <person name="Bae J.-W."/>
            <person name="Lee S.-Y."/>
        </authorList>
    </citation>
    <scope>NUCLEOTIDE SEQUENCE [LARGE SCALE GENOMIC DNA]</scope>
    <source>
        <strain evidence="6 7">H23M54</strain>
    </source>
</reference>
<keyword evidence="3 6" id="KW-0378">Hydrolase</keyword>
<keyword evidence="7" id="KW-1185">Reference proteome</keyword>
<dbReference type="SUPFAM" id="SSF56281">
    <property type="entry name" value="Metallo-hydrolase/oxidoreductase"/>
    <property type="match status" value="1"/>
</dbReference>
<dbReference type="PANTHER" id="PTHR46233">
    <property type="entry name" value="HYDROXYACYLGLUTATHIONE HYDROLASE GLOC"/>
    <property type="match status" value="1"/>
</dbReference>
<evidence type="ECO:0000313" key="7">
    <source>
        <dbReference type="Proteomes" id="UP000315395"/>
    </source>
</evidence>
<accession>A0A516GBB0</accession>
<evidence type="ECO:0000313" key="6">
    <source>
        <dbReference type="EMBL" id="QDO88660.1"/>
    </source>
</evidence>
<gene>
    <name evidence="6" type="ORF">FNH13_10220</name>
</gene>
<organism evidence="6 7">
    <name type="scientific">Ornithinimicrobium ciconiae</name>
    <dbReference type="NCBI Taxonomy" id="2594265"/>
    <lineage>
        <taxon>Bacteria</taxon>
        <taxon>Bacillati</taxon>
        <taxon>Actinomycetota</taxon>
        <taxon>Actinomycetes</taxon>
        <taxon>Micrococcales</taxon>
        <taxon>Ornithinimicrobiaceae</taxon>
        <taxon>Ornithinimicrobium</taxon>
    </lineage>
</organism>
<dbReference type="GO" id="GO:0016787">
    <property type="term" value="F:hydrolase activity"/>
    <property type="evidence" value="ECO:0007669"/>
    <property type="project" value="UniProtKB-KW"/>
</dbReference>
<dbReference type="Proteomes" id="UP000315395">
    <property type="component" value="Chromosome"/>
</dbReference>
<dbReference type="InterPro" id="IPR051453">
    <property type="entry name" value="MBL_Glyoxalase_II"/>
</dbReference>
<dbReference type="Gene3D" id="3.60.15.10">
    <property type="entry name" value="Ribonuclease Z/Hydroxyacylglutathione hydrolase-like"/>
    <property type="match status" value="1"/>
</dbReference>
<name>A0A516GBB0_9MICO</name>
<dbReference type="AlphaFoldDB" id="A0A516GBB0"/>
<dbReference type="RefSeq" id="WP_143783337.1">
    <property type="nucleotide sequence ID" value="NZ_CP041616.1"/>
</dbReference>
<evidence type="ECO:0000259" key="5">
    <source>
        <dbReference type="SMART" id="SM00849"/>
    </source>
</evidence>
<sequence>MLVISIEAAAFGTNCYLVAPERGEECVIVDPGVGVEDQVAATLQQHGLRPAAVLLTHGHLDHTYAVTPVCAGTTAAYIHEDDRYRLTDPLASTSPALLMMLEQQFGTRASWAEPETVIDLAGGQTLELGGLSLDVTHAPGHTEGSVLFGLAGVPTGMPDEVDRTVLTGDVLFAGSIGRTDLPGGDHGAMQRSLRDVILPLPDSSLVLPGHGPATTMARERMTNPFLTSLT</sequence>
<dbReference type="EMBL" id="CP041616">
    <property type="protein sequence ID" value="QDO88660.1"/>
    <property type="molecule type" value="Genomic_DNA"/>
</dbReference>
<dbReference type="Pfam" id="PF00753">
    <property type="entry name" value="Lactamase_B"/>
    <property type="match status" value="1"/>
</dbReference>
<dbReference type="SMART" id="SM00849">
    <property type="entry name" value="Lactamase_B"/>
    <property type="match status" value="1"/>
</dbReference>
<dbReference type="PANTHER" id="PTHR46233:SF3">
    <property type="entry name" value="HYDROXYACYLGLUTATHIONE HYDROLASE GLOC"/>
    <property type="match status" value="1"/>
</dbReference>
<comment type="cofactor">
    <cofactor evidence="1">
        <name>Zn(2+)</name>
        <dbReference type="ChEBI" id="CHEBI:29105"/>
    </cofactor>
</comment>
<evidence type="ECO:0000256" key="4">
    <source>
        <dbReference type="ARBA" id="ARBA00022833"/>
    </source>
</evidence>
<keyword evidence="4" id="KW-0862">Zinc</keyword>
<dbReference type="InterPro" id="IPR036866">
    <property type="entry name" value="RibonucZ/Hydroxyglut_hydro"/>
</dbReference>
<dbReference type="OrthoDB" id="2971563at2"/>
<evidence type="ECO:0000256" key="3">
    <source>
        <dbReference type="ARBA" id="ARBA00022801"/>
    </source>
</evidence>
<dbReference type="GO" id="GO:0046872">
    <property type="term" value="F:metal ion binding"/>
    <property type="evidence" value="ECO:0007669"/>
    <property type="project" value="UniProtKB-KW"/>
</dbReference>
<dbReference type="CDD" id="cd06262">
    <property type="entry name" value="metallo-hydrolase-like_MBL-fold"/>
    <property type="match status" value="1"/>
</dbReference>
<dbReference type="InterPro" id="IPR001279">
    <property type="entry name" value="Metallo-B-lactamas"/>
</dbReference>
<proteinExistence type="predicted"/>
<protein>
    <submittedName>
        <fullName evidence="6">MBL fold metallo-hydrolase</fullName>
    </submittedName>
</protein>